<evidence type="ECO:0000313" key="11">
    <source>
        <dbReference type="EMBL" id="OPX45721.1"/>
    </source>
</evidence>
<comment type="caution">
    <text evidence="11">The sequence shown here is derived from an EMBL/GenBank/DDBJ whole genome shotgun (WGS) entry which is preliminary data.</text>
</comment>
<comment type="subcellular location">
    <subcellularLocation>
        <location evidence="2">Membrane</location>
    </subcellularLocation>
</comment>
<dbReference type="InterPro" id="IPR050640">
    <property type="entry name" value="Bact_2-comp_sensor_kinase"/>
</dbReference>
<dbReference type="EMBL" id="MZGX01000003">
    <property type="protein sequence ID" value="OPX45721.1"/>
    <property type="molecule type" value="Genomic_DNA"/>
</dbReference>
<dbReference type="PANTHER" id="PTHR34220:SF7">
    <property type="entry name" value="SENSOR HISTIDINE KINASE YPDA"/>
    <property type="match status" value="1"/>
</dbReference>
<dbReference type="PROSITE" id="PS50885">
    <property type="entry name" value="HAMP"/>
    <property type="match status" value="1"/>
</dbReference>
<evidence type="ECO:0000256" key="8">
    <source>
        <dbReference type="SAM" id="Phobius"/>
    </source>
</evidence>
<dbReference type="Pfam" id="PF02518">
    <property type="entry name" value="HATPase_c"/>
    <property type="match status" value="1"/>
</dbReference>
<dbReference type="SMART" id="SM00304">
    <property type="entry name" value="HAMP"/>
    <property type="match status" value="1"/>
</dbReference>
<reference evidence="11 12" key="1">
    <citation type="submission" date="2017-03" db="EMBL/GenBank/DDBJ databases">
        <title>Genome sequence of Clostridium hungatei DSM 14427.</title>
        <authorList>
            <person name="Poehlein A."/>
            <person name="Daniel R."/>
        </authorList>
    </citation>
    <scope>NUCLEOTIDE SEQUENCE [LARGE SCALE GENOMIC DNA]</scope>
    <source>
        <strain evidence="11 12">DSM 14427</strain>
    </source>
</reference>
<feature type="domain" description="HAMP" evidence="10">
    <location>
        <begin position="209"/>
        <end position="262"/>
    </location>
</feature>
<evidence type="ECO:0000256" key="2">
    <source>
        <dbReference type="ARBA" id="ARBA00004370"/>
    </source>
</evidence>
<keyword evidence="8" id="KW-0472">Membrane</keyword>
<dbReference type="GO" id="GO:0000155">
    <property type="term" value="F:phosphorelay sensor kinase activity"/>
    <property type="evidence" value="ECO:0007669"/>
    <property type="project" value="InterPro"/>
</dbReference>
<dbReference type="InterPro" id="IPR036890">
    <property type="entry name" value="HATPase_C_sf"/>
</dbReference>
<keyword evidence="7" id="KW-0902">Two-component regulatory system</keyword>
<dbReference type="SMART" id="SM00387">
    <property type="entry name" value="HATPase_c"/>
    <property type="match status" value="1"/>
</dbReference>
<sequence>MIKFVGRLLRKNRIRKKLILYFMITTILMAAASFYTYYNAKMLMNQMDSLFVSNISLNELQGTVTDVQQYLESYLDTSHSDSFRGLAGSKNKLQQLSQRLSQEADYSPNGLLQRDITNMIKNYLEITDNAVLAKRARDINRYTSYYNDANRVYGYIDMYISKLNNELLKENTQRYHVVAGRIDLVQMINIAIILGVILFNLVFIILITYKTTKPIIKLSQAANEISRGNFDVPQVEFDTDDEISVMASAFNTMASSIKDHIGAIEERALLQNKLKEQELQNLIMKTHLKDAELQALQSQINPHFIFNTLNTGAQIAMMEGADKTCYFIENVANLFRYNLKKLDRAVSLREEIDNISTYIYILKTRFTDRIQFIEDIPPDMPDIEMPCMILQPIVENAFIHGIGNTEAGGIIALSAKSHKTCVEVTVSDNGAGMVQEKIDKLLGKGQTEVQSQDQTGGVEAKKGHTTGIGMGNVISRLNLFYGQDNIVSIDSAPGMGTSVRLRIPVGVKEEAHV</sequence>
<evidence type="ECO:0000256" key="6">
    <source>
        <dbReference type="ARBA" id="ARBA00022777"/>
    </source>
</evidence>
<keyword evidence="8" id="KW-0812">Transmembrane</keyword>
<keyword evidence="12" id="KW-1185">Reference proteome</keyword>
<evidence type="ECO:0000256" key="3">
    <source>
        <dbReference type="ARBA" id="ARBA00012438"/>
    </source>
</evidence>
<dbReference type="InterPro" id="IPR004358">
    <property type="entry name" value="Sig_transdc_His_kin-like_C"/>
</dbReference>
<dbReference type="Gene3D" id="6.10.340.10">
    <property type="match status" value="1"/>
</dbReference>
<evidence type="ECO:0000256" key="7">
    <source>
        <dbReference type="ARBA" id="ARBA00023012"/>
    </source>
</evidence>
<keyword evidence="4" id="KW-0597">Phosphoprotein</keyword>
<keyword evidence="6 11" id="KW-0418">Kinase</keyword>
<feature type="transmembrane region" description="Helical" evidence="8">
    <location>
        <begin position="20"/>
        <end position="38"/>
    </location>
</feature>
<protein>
    <recommendedName>
        <fullName evidence="3">histidine kinase</fullName>
        <ecNumber evidence="3">2.7.13.3</ecNumber>
    </recommendedName>
</protein>
<dbReference type="InterPro" id="IPR003660">
    <property type="entry name" value="HAMP_dom"/>
</dbReference>
<keyword evidence="5 11" id="KW-0808">Transferase</keyword>
<evidence type="ECO:0000259" key="9">
    <source>
        <dbReference type="PROSITE" id="PS50109"/>
    </source>
</evidence>
<evidence type="ECO:0000256" key="5">
    <source>
        <dbReference type="ARBA" id="ARBA00022679"/>
    </source>
</evidence>
<dbReference type="EC" id="2.7.13.3" evidence="3"/>
<dbReference type="InterPro" id="IPR003594">
    <property type="entry name" value="HATPase_dom"/>
</dbReference>
<comment type="catalytic activity">
    <reaction evidence="1">
        <text>ATP + protein L-histidine = ADP + protein N-phospho-L-histidine.</text>
        <dbReference type="EC" id="2.7.13.3"/>
    </reaction>
</comment>
<name>A0A1V4SR13_RUMHU</name>
<dbReference type="InterPro" id="IPR005467">
    <property type="entry name" value="His_kinase_dom"/>
</dbReference>
<dbReference type="PANTHER" id="PTHR34220">
    <property type="entry name" value="SENSOR HISTIDINE KINASE YPDA"/>
    <property type="match status" value="1"/>
</dbReference>
<dbReference type="Proteomes" id="UP000191554">
    <property type="component" value="Unassembled WGS sequence"/>
</dbReference>
<dbReference type="InterPro" id="IPR010559">
    <property type="entry name" value="Sig_transdc_His_kin_internal"/>
</dbReference>
<dbReference type="PROSITE" id="PS50109">
    <property type="entry name" value="HIS_KIN"/>
    <property type="match status" value="1"/>
</dbReference>
<dbReference type="OrthoDB" id="9809348at2"/>
<feature type="transmembrane region" description="Helical" evidence="8">
    <location>
        <begin position="187"/>
        <end position="209"/>
    </location>
</feature>
<evidence type="ECO:0000259" key="10">
    <source>
        <dbReference type="PROSITE" id="PS50885"/>
    </source>
</evidence>
<organism evidence="11 12">
    <name type="scientific">Ruminiclostridium hungatei</name>
    <name type="common">Clostridium hungatei</name>
    <dbReference type="NCBI Taxonomy" id="48256"/>
    <lineage>
        <taxon>Bacteria</taxon>
        <taxon>Bacillati</taxon>
        <taxon>Bacillota</taxon>
        <taxon>Clostridia</taxon>
        <taxon>Eubacteriales</taxon>
        <taxon>Oscillospiraceae</taxon>
        <taxon>Ruminiclostridium</taxon>
    </lineage>
</organism>
<dbReference type="SUPFAM" id="SSF55874">
    <property type="entry name" value="ATPase domain of HSP90 chaperone/DNA topoisomerase II/histidine kinase"/>
    <property type="match status" value="1"/>
</dbReference>
<dbReference type="AlphaFoldDB" id="A0A1V4SR13"/>
<dbReference type="Gene3D" id="3.30.565.10">
    <property type="entry name" value="Histidine kinase-like ATPase, C-terminal domain"/>
    <property type="match status" value="1"/>
</dbReference>
<feature type="domain" description="Histidine kinase" evidence="9">
    <location>
        <begin position="252"/>
        <end position="507"/>
    </location>
</feature>
<accession>A0A1V4SR13</accession>
<dbReference type="Pfam" id="PF06580">
    <property type="entry name" value="His_kinase"/>
    <property type="match status" value="1"/>
</dbReference>
<keyword evidence="8" id="KW-1133">Transmembrane helix</keyword>
<dbReference type="RefSeq" id="WP_080063119.1">
    <property type="nucleotide sequence ID" value="NZ_MZGX01000003.1"/>
</dbReference>
<dbReference type="Pfam" id="PF00672">
    <property type="entry name" value="HAMP"/>
    <property type="match status" value="1"/>
</dbReference>
<dbReference type="STRING" id="48256.CLHUN_06580"/>
<dbReference type="PRINTS" id="PR00344">
    <property type="entry name" value="BCTRLSENSOR"/>
</dbReference>
<dbReference type="SUPFAM" id="SSF158472">
    <property type="entry name" value="HAMP domain-like"/>
    <property type="match status" value="1"/>
</dbReference>
<evidence type="ECO:0000256" key="4">
    <source>
        <dbReference type="ARBA" id="ARBA00022553"/>
    </source>
</evidence>
<dbReference type="CDD" id="cd06225">
    <property type="entry name" value="HAMP"/>
    <property type="match status" value="1"/>
</dbReference>
<evidence type="ECO:0000256" key="1">
    <source>
        <dbReference type="ARBA" id="ARBA00000085"/>
    </source>
</evidence>
<dbReference type="GO" id="GO:0016020">
    <property type="term" value="C:membrane"/>
    <property type="evidence" value="ECO:0007669"/>
    <property type="project" value="UniProtKB-SubCell"/>
</dbReference>
<gene>
    <name evidence="11" type="primary">yehU_2</name>
    <name evidence="11" type="ORF">CLHUN_06580</name>
</gene>
<proteinExistence type="predicted"/>
<evidence type="ECO:0000313" key="12">
    <source>
        <dbReference type="Proteomes" id="UP000191554"/>
    </source>
</evidence>